<dbReference type="EMBL" id="ML178825">
    <property type="protein sequence ID" value="TFL01308.1"/>
    <property type="molecule type" value="Genomic_DNA"/>
</dbReference>
<evidence type="ECO:0000256" key="3">
    <source>
        <dbReference type="ARBA" id="ARBA00004496"/>
    </source>
</evidence>
<comment type="catalytic activity">
    <reaction evidence="1">
        <text>S-ubiquitinyl-[E2 ubiquitin-conjugating enzyme]-L-cysteine + [acceptor protein]-L-lysine = [E2 ubiquitin-conjugating enzyme]-L-cysteine + N(6)-ubiquitinyl-[acceptor protein]-L-lysine.</text>
        <dbReference type="EC" id="2.3.2.27"/>
    </reaction>
</comment>
<keyword evidence="10" id="KW-0539">Nucleus</keyword>
<evidence type="ECO:0000256" key="7">
    <source>
        <dbReference type="ARBA" id="ARBA00022490"/>
    </source>
</evidence>
<keyword evidence="7" id="KW-0963">Cytoplasm</keyword>
<evidence type="ECO:0000256" key="11">
    <source>
        <dbReference type="SAM" id="Coils"/>
    </source>
</evidence>
<protein>
    <recommendedName>
        <fullName evidence="6">RING-type E3 ubiquitin transferase</fullName>
        <ecNumber evidence="6">2.3.2.27</ecNumber>
    </recommendedName>
</protein>
<evidence type="ECO:0000256" key="8">
    <source>
        <dbReference type="ARBA" id="ARBA00022679"/>
    </source>
</evidence>
<feature type="coiled-coil region" evidence="11">
    <location>
        <begin position="593"/>
        <end position="642"/>
    </location>
</feature>
<evidence type="ECO:0000256" key="12">
    <source>
        <dbReference type="SAM" id="MobiDB-lite"/>
    </source>
</evidence>
<dbReference type="STRING" id="1884261.A0A5C3QJ18"/>
<dbReference type="GO" id="GO:0034450">
    <property type="term" value="F:ubiquitin-ubiquitin ligase activity"/>
    <property type="evidence" value="ECO:0007669"/>
    <property type="project" value="InterPro"/>
</dbReference>
<name>A0A5C3QJ18_9AGAR</name>
<dbReference type="EC" id="2.3.2.27" evidence="6"/>
<dbReference type="GO" id="GO:0036503">
    <property type="term" value="P:ERAD pathway"/>
    <property type="evidence" value="ECO:0007669"/>
    <property type="project" value="InterPro"/>
</dbReference>
<reference evidence="14 15" key="1">
    <citation type="journal article" date="2019" name="Nat. Ecol. Evol.">
        <title>Megaphylogeny resolves global patterns of mushroom evolution.</title>
        <authorList>
            <person name="Varga T."/>
            <person name="Krizsan K."/>
            <person name="Foldi C."/>
            <person name="Dima B."/>
            <person name="Sanchez-Garcia M."/>
            <person name="Sanchez-Ramirez S."/>
            <person name="Szollosi G.J."/>
            <person name="Szarkandi J.G."/>
            <person name="Papp V."/>
            <person name="Albert L."/>
            <person name="Andreopoulos W."/>
            <person name="Angelini C."/>
            <person name="Antonin V."/>
            <person name="Barry K.W."/>
            <person name="Bougher N.L."/>
            <person name="Buchanan P."/>
            <person name="Buyck B."/>
            <person name="Bense V."/>
            <person name="Catcheside P."/>
            <person name="Chovatia M."/>
            <person name="Cooper J."/>
            <person name="Damon W."/>
            <person name="Desjardin D."/>
            <person name="Finy P."/>
            <person name="Geml J."/>
            <person name="Haridas S."/>
            <person name="Hughes K."/>
            <person name="Justo A."/>
            <person name="Karasinski D."/>
            <person name="Kautmanova I."/>
            <person name="Kiss B."/>
            <person name="Kocsube S."/>
            <person name="Kotiranta H."/>
            <person name="LaButti K.M."/>
            <person name="Lechner B.E."/>
            <person name="Liimatainen K."/>
            <person name="Lipzen A."/>
            <person name="Lukacs Z."/>
            <person name="Mihaltcheva S."/>
            <person name="Morgado L.N."/>
            <person name="Niskanen T."/>
            <person name="Noordeloos M.E."/>
            <person name="Ohm R.A."/>
            <person name="Ortiz-Santana B."/>
            <person name="Ovrebo C."/>
            <person name="Racz N."/>
            <person name="Riley R."/>
            <person name="Savchenko A."/>
            <person name="Shiryaev A."/>
            <person name="Soop K."/>
            <person name="Spirin V."/>
            <person name="Szebenyi C."/>
            <person name="Tomsovsky M."/>
            <person name="Tulloss R.E."/>
            <person name="Uehling J."/>
            <person name="Grigoriev I.V."/>
            <person name="Vagvolgyi C."/>
            <person name="Papp T."/>
            <person name="Martin F.M."/>
            <person name="Miettinen O."/>
            <person name="Hibbett D.S."/>
            <person name="Nagy L.G."/>
        </authorList>
    </citation>
    <scope>NUCLEOTIDE SEQUENCE [LARGE SCALE GENOMIC DNA]</scope>
    <source>
        <strain evidence="14 15">CBS 309.79</strain>
    </source>
</reference>
<evidence type="ECO:0000256" key="4">
    <source>
        <dbReference type="ARBA" id="ARBA00004906"/>
    </source>
</evidence>
<keyword evidence="8" id="KW-0808">Transferase</keyword>
<dbReference type="GO" id="GO:0000151">
    <property type="term" value="C:ubiquitin ligase complex"/>
    <property type="evidence" value="ECO:0007669"/>
    <property type="project" value="InterPro"/>
</dbReference>
<keyword evidence="11" id="KW-0175">Coiled coil</keyword>
<gene>
    <name evidence="14" type="ORF">BDV98DRAFT_567879</name>
</gene>
<comment type="similarity">
    <text evidence="5">Belongs to the ubiquitin conjugation factor E4 family.</text>
</comment>
<dbReference type="InterPro" id="IPR045132">
    <property type="entry name" value="UBE4"/>
</dbReference>
<dbReference type="PROSITE" id="PS51698">
    <property type="entry name" value="U_BOX"/>
    <property type="match status" value="1"/>
</dbReference>
<dbReference type="Pfam" id="PF10408">
    <property type="entry name" value="Ufd2P_core"/>
    <property type="match status" value="1"/>
</dbReference>
<dbReference type="GO" id="GO:0005737">
    <property type="term" value="C:cytoplasm"/>
    <property type="evidence" value="ECO:0007669"/>
    <property type="project" value="UniProtKB-SubCell"/>
</dbReference>
<dbReference type="UniPathway" id="UPA00143"/>
<evidence type="ECO:0000256" key="1">
    <source>
        <dbReference type="ARBA" id="ARBA00000900"/>
    </source>
</evidence>
<dbReference type="AlphaFoldDB" id="A0A5C3QJ18"/>
<dbReference type="Proteomes" id="UP000305067">
    <property type="component" value="Unassembled WGS sequence"/>
</dbReference>
<evidence type="ECO:0000256" key="9">
    <source>
        <dbReference type="ARBA" id="ARBA00022786"/>
    </source>
</evidence>
<evidence type="ECO:0000259" key="13">
    <source>
        <dbReference type="PROSITE" id="PS51698"/>
    </source>
</evidence>
<dbReference type="OrthoDB" id="20295at2759"/>
<sequence length="1136" mass="127260">MADTPPPQALSNPQDDADRIRLKRLAKLQAAASANTSAAGPSGSSPSTHAPTSPPVSRPQAPASSTPPASRSNSTPAPTIPKPSKRQFQQGDATPPPAVVKKKTVQRPATFDFAPWLHNTLTSVLKVTLDSAVGADSGYDIVWLKSLSKELLEEQPGTTPSLNLDMLDRLLMSRLELDPNSMTDDLEYMPVQASLPAQQTPFEYLIGCWKRLNSARSTVLKRGYIPTDAQQALLAIEKIRELVISYIGLALQDIGLFPVPDSRETGPIELVSPLISISAISNPLIGSSSSTSSECTLTASDIPSFLTDLTTRYASEPSELYAVLSPVLIKLLHHPCLSRPEGITAAATGGGMGNADGGWRGVISGLEALVGFKSIAVMMSTMMVDEWIPEDADASNFEHKALLGPVCRLGVFRHEWPRIADTYFSEPDKRSRDDVESSFASLRGTLKSLQSSLFQVFNALVRASPESREAVLKFFERVIKLNVKRAGMQVDPATVASDSFMLNMQSILLRFAEPFIDATYSKIDRIDVNFYSKSERVDISDETRIKATAEETRAWDEEHKAQPGDVPPNFITNIFFLTVSMTHFGYLKSIDSYMNLQKQLDDKQRQLDMYEGSDDWRRSPYAQRVQRAIDEMKDEISKTRIEQFAYDTGLRDPELVFRLIGFTNFLSSWVIRQVDPKKQHPTTTATLPLPQDVPMAFRVLPEYIIEDVVDFYHYVVQTSPESMELSGKQELVIFALTFLTSTWYIKNPFLKSKINEALFIGIWPSGRNRNGALGDLLNSHPMALKHLMPALMHFFIEVEQTGASSQFYDKFNARRSIAYILKVIWNNPEHRQALEREAQNVDKFVKFANLMINDVTYLLDESLSEMAQIHDIQVEMDDKAAWEAKTPEHRRDRESALRSLERHASSYTTLGKSNVELLKVFTAETKAPFMMPEIVDKLAAMLDYNLDALAGPRYNNLHVREPEKLKFDPKSLLKDILQIFLNLSEEQEFVRAVAGDGRSYSKQLFVNASNIATRKTLMASRDIEKLMMFVENVEEAKVTLEAEEDLGDIPDEYLDALMFSIMRDPVMLPSSKSIVDRATIKSHLLSDSKDPFNRAPLSIEEVVPQTELKAQIDAWMVEAKQKIKEQREAQMDTSSS</sequence>
<comment type="pathway">
    <text evidence="4">Protein modification; protein ubiquitination.</text>
</comment>
<feature type="domain" description="U-box" evidence="13">
    <location>
        <begin position="1048"/>
        <end position="1122"/>
    </location>
</feature>
<evidence type="ECO:0000256" key="2">
    <source>
        <dbReference type="ARBA" id="ARBA00004123"/>
    </source>
</evidence>
<evidence type="ECO:0000256" key="6">
    <source>
        <dbReference type="ARBA" id="ARBA00012483"/>
    </source>
</evidence>
<dbReference type="GO" id="GO:0000209">
    <property type="term" value="P:protein polyubiquitination"/>
    <property type="evidence" value="ECO:0007669"/>
    <property type="project" value="TreeGrafter"/>
</dbReference>
<dbReference type="InterPro" id="IPR003613">
    <property type="entry name" value="Ubox_domain"/>
</dbReference>
<dbReference type="FunFam" id="3.30.40.10:FF:000055">
    <property type="entry name" value="Ubiquitin conjugation factor e4 a"/>
    <property type="match status" value="1"/>
</dbReference>
<dbReference type="Pfam" id="PF04564">
    <property type="entry name" value="U-box"/>
    <property type="match status" value="1"/>
</dbReference>
<evidence type="ECO:0000313" key="14">
    <source>
        <dbReference type="EMBL" id="TFL01308.1"/>
    </source>
</evidence>
<dbReference type="InterPro" id="IPR013083">
    <property type="entry name" value="Znf_RING/FYVE/PHD"/>
</dbReference>
<dbReference type="GO" id="GO:0005634">
    <property type="term" value="C:nucleus"/>
    <property type="evidence" value="ECO:0007669"/>
    <property type="project" value="UniProtKB-SubCell"/>
</dbReference>
<evidence type="ECO:0000313" key="15">
    <source>
        <dbReference type="Proteomes" id="UP000305067"/>
    </source>
</evidence>
<dbReference type="PANTHER" id="PTHR13931">
    <property type="entry name" value="UBIQUITINATION FACTOR E4"/>
    <property type="match status" value="1"/>
</dbReference>
<organism evidence="14 15">
    <name type="scientific">Pterulicium gracile</name>
    <dbReference type="NCBI Taxonomy" id="1884261"/>
    <lineage>
        <taxon>Eukaryota</taxon>
        <taxon>Fungi</taxon>
        <taxon>Dikarya</taxon>
        <taxon>Basidiomycota</taxon>
        <taxon>Agaricomycotina</taxon>
        <taxon>Agaricomycetes</taxon>
        <taxon>Agaricomycetidae</taxon>
        <taxon>Agaricales</taxon>
        <taxon>Pleurotineae</taxon>
        <taxon>Pterulaceae</taxon>
        <taxon>Pterulicium</taxon>
    </lineage>
</organism>
<dbReference type="PANTHER" id="PTHR13931:SF2">
    <property type="entry name" value="UBIQUITIN CONJUGATION FACTOR E4 B"/>
    <property type="match status" value="1"/>
</dbReference>
<evidence type="ECO:0000256" key="10">
    <source>
        <dbReference type="ARBA" id="ARBA00023242"/>
    </source>
</evidence>
<dbReference type="GO" id="GO:0006511">
    <property type="term" value="P:ubiquitin-dependent protein catabolic process"/>
    <property type="evidence" value="ECO:0007669"/>
    <property type="project" value="InterPro"/>
</dbReference>
<keyword evidence="9" id="KW-0833">Ubl conjugation pathway</keyword>
<feature type="compositionally biased region" description="Low complexity" evidence="12">
    <location>
        <begin position="58"/>
        <end position="77"/>
    </location>
</feature>
<dbReference type="InterPro" id="IPR019474">
    <property type="entry name" value="Ub_conjug_fac_E4_core"/>
</dbReference>
<proteinExistence type="inferred from homology"/>
<keyword evidence="15" id="KW-1185">Reference proteome</keyword>
<dbReference type="Gene3D" id="3.30.40.10">
    <property type="entry name" value="Zinc/RING finger domain, C3HC4 (zinc finger)"/>
    <property type="match status" value="1"/>
</dbReference>
<feature type="region of interest" description="Disordered" evidence="12">
    <location>
        <begin position="1"/>
        <end position="101"/>
    </location>
</feature>
<evidence type="ECO:0000256" key="5">
    <source>
        <dbReference type="ARBA" id="ARBA00007434"/>
    </source>
</evidence>
<dbReference type="SMART" id="SM00504">
    <property type="entry name" value="Ubox"/>
    <property type="match status" value="1"/>
</dbReference>
<feature type="compositionally biased region" description="Low complexity" evidence="12">
    <location>
        <begin position="30"/>
        <end position="51"/>
    </location>
</feature>
<dbReference type="SUPFAM" id="SSF57850">
    <property type="entry name" value="RING/U-box"/>
    <property type="match status" value="1"/>
</dbReference>
<accession>A0A5C3QJ18</accession>
<comment type="subcellular location">
    <subcellularLocation>
        <location evidence="3">Cytoplasm</location>
    </subcellularLocation>
    <subcellularLocation>
        <location evidence="2">Nucleus</location>
    </subcellularLocation>
</comment>